<accession>A0A327WRT5</accession>
<organism evidence="2 3">
    <name type="scientific">Larkinella arboricola</name>
    <dbReference type="NCBI Taxonomy" id="643671"/>
    <lineage>
        <taxon>Bacteria</taxon>
        <taxon>Pseudomonadati</taxon>
        <taxon>Bacteroidota</taxon>
        <taxon>Cytophagia</taxon>
        <taxon>Cytophagales</taxon>
        <taxon>Spirosomataceae</taxon>
        <taxon>Larkinella</taxon>
    </lineage>
</organism>
<comment type="caution">
    <text evidence="2">The sequence shown here is derived from an EMBL/GenBank/DDBJ whole genome shotgun (WGS) entry which is preliminary data.</text>
</comment>
<dbReference type="GO" id="GO:0016740">
    <property type="term" value="F:transferase activity"/>
    <property type="evidence" value="ECO:0007669"/>
    <property type="project" value="UniProtKB-KW"/>
</dbReference>
<evidence type="ECO:0000259" key="1">
    <source>
        <dbReference type="Pfam" id="PF18765"/>
    </source>
</evidence>
<dbReference type="SUPFAM" id="SSF81301">
    <property type="entry name" value="Nucleotidyltransferase"/>
    <property type="match status" value="1"/>
</dbReference>
<dbReference type="PANTHER" id="PTHR43852:SF3">
    <property type="entry name" value="NUCLEOTIDYLTRANSFERASE"/>
    <property type="match status" value="1"/>
</dbReference>
<dbReference type="InterPro" id="IPR052930">
    <property type="entry name" value="TA_antitoxin_MntA"/>
</dbReference>
<dbReference type="Gene3D" id="3.30.460.10">
    <property type="entry name" value="Beta Polymerase, domain 2"/>
    <property type="match status" value="1"/>
</dbReference>
<reference evidence="2 3" key="1">
    <citation type="submission" date="2018-06" db="EMBL/GenBank/DDBJ databases">
        <title>Genomic Encyclopedia of Archaeal and Bacterial Type Strains, Phase II (KMG-II): from individual species to whole genera.</title>
        <authorList>
            <person name="Goeker M."/>
        </authorList>
    </citation>
    <scope>NUCLEOTIDE SEQUENCE [LARGE SCALE GENOMIC DNA]</scope>
    <source>
        <strain evidence="2 3">DSM 21851</strain>
    </source>
</reference>
<keyword evidence="2" id="KW-0808">Transferase</keyword>
<gene>
    <name evidence="2" type="ORF">LX87_03886</name>
</gene>
<dbReference type="EMBL" id="QLMC01000005">
    <property type="protein sequence ID" value="RAJ94002.1"/>
    <property type="molecule type" value="Genomic_DNA"/>
</dbReference>
<protein>
    <submittedName>
        <fullName evidence="2">Putative nucleotidyltransferase</fullName>
    </submittedName>
</protein>
<evidence type="ECO:0000313" key="2">
    <source>
        <dbReference type="EMBL" id="RAJ94002.1"/>
    </source>
</evidence>
<dbReference type="InterPro" id="IPR041633">
    <property type="entry name" value="Polbeta"/>
</dbReference>
<dbReference type="Proteomes" id="UP000248790">
    <property type="component" value="Unassembled WGS sequence"/>
</dbReference>
<keyword evidence="3" id="KW-1185">Reference proteome</keyword>
<sequence length="104" mass="11807">MPYGLSDEQVKAITEILARHPRLEQAILFGSRAKNTHRPGSDMDIALKGSGLHFDDLLNLSIALDELWLPIRFDLVLYDRIREPALLEQIDRTGKVLLSKPLFV</sequence>
<dbReference type="RefSeq" id="WP_111629939.1">
    <property type="nucleotide sequence ID" value="NZ_QLMC01000005.1"/>
</dbReference>
<feature type="domain" description="Polymerase beta nucleotidyltransferase" evidence="1">
    <location>
        <begin position="12"/>
        <end position="100"/>
    </location>
</feature>
<proteinExistence type="predicted"/>
<evidence type="ECO:0000313" key="3">
    <source>
        <dbReference type="Proteomes" id="UP000248790"/>
    </source>
</evidence>
<dbReference type="AlphaFoldDB" id="A0A327WRT5"/>
<dbReference type="Pfam" id="PF18765">
    <property type="entry name" value="Polbeta"/>
    <property type="match status" value="1"/>
</dbReference>
<name>A0A327WRT5_LARAB</name>
<dbReference type="OrthoDB" id="9803106at2"/>
<dbReference type="CDD" id="cd05403">
    <property type="entry name" value="NT_KNTase_like"/>
    <property type="match status" value="1"/>
</dbReference>
<dbReference type="PANTHER" id="PTHR43852">
    <property type="entry name" value="NUCLEOTIDYLTRANSFERASE"/>
    <property type="match status" value="1"/>
</dbReference>
<dbReference type="InterPro" id="IPR043519">
    <property type="entry name" value="NT_sf"/>
</dbReference>